<accession>A0A8S5VHY7</accession>
<proteinExistence type="predicted"/>
<organism evidence="1">
    <name type="scientific">Siphoviridae sp. ctNxi14</name>
    <dbReference type="NCBI Taxonomy" id="2825475"/>
    <lineage>
        <taxon>Viruses</taxon>
        <taxon>Duplodnaviria</taxon>
        <taxon>Heunggongvirae</taxon>
        <taxon>Uroviricota</taxon>
        <taxon>Caudoviricetes</taxon>
    </lineage>
</organism>
<name>A0A8S5VHY7_9CAUD</name>
<reference evidence="1" key="1">
    <citation type="journal article" date="2021" name="Proc. Natl. Acad. Sci. U.S.A.">
        <title>A Catalog of Tens of Thousands of Viruses from Human Metagenomes Reveals Hidden Associations with Chronic Diseases.</title>
        <authorList>
            <person name="Tisza M.J."/>
            <person name="Buck C.B."/>
        </authorList>
    </citation>
    <scope>NUCLEOTIDE SEQUENCE</scope>
    <source>
        <strain evidence="1">CtNxi14</strain>
    </source>
</reference>
<sequence length="114" mass="12633">MFTSLVSVNHSVLSDCCPIAAINPIDGIVVQPIQRGKRFAIKFKRFKNRIHDSNDGTCFCNASGVLIGVDPHAQGNSSVLAVTSRINMYRQIVVFLYLHTRKPLNRSVINFASD</sequence>
<evidence type="ECO:0000313" key="1">
    <source>
        <dbReference type="EMBL" id="DAG06207.1"/>
    </source>
</evidence>
<dbReference type="EMBL" id="BK016266">
    <property type="protein sequence ID" value="DAG06207.1"/>
    <property type="molecule type" value="Genomic_DNA"/>
</dbReference>
<protein>
    <submittedName>
        <fullName evidence="1">Uncharacterized protein</fullName>
    </submittedName>
</protein>